<reference evidence="1" key="1">
    <citation type="submission" date="2021-01" db="EMBL/GenBank/DDBJ databases">
        <authorList>
            <consortium name="Genoscope - CEA"/>
            <person name="William W."/>
        </authorList>
    </citation>
    <scope>NUCLEOTIDE SEQUENCE</scope>
</reference>
<dbReference type="Proteomes" id="UP000689195">
    <property type="component" value="Unassembled WGS sequence"/>
</dbReference>
<protein>
    <submittedName>
        <fullName evidence="1">Uncharacterized protein</fullName>
    </submittedName>
</protein>
<sequence>MDPGVVKFYQKVLSDPSVSHYFKNTNMKEIDRNVIEVPYYDETTRADIVGVK</sequence>
<keyword evidence="2" id="KW-1185">Reference proteome</keyword>
<evidence type="ECO:0000313" key="1">
    <source>
        <dbReference type="EMBL" id="CAD8207435.1"/>
    </source>
</evidence>
<proteinExistence type="predicted"/>
<dbReference type="AlphaFoldDB" id="A0A8S1Y1Z9"/>
<evidence type="ECO:0000313" key="2">
    <source>
        <dbReference type="Proteomes" id="UP000689195"/>
    </source>
</evidence>
<gene>
    <name evidence="1" type="ORF">PPENT_87.1.T1470085</name>
</gene>
<name>A0A8S1Y1Z9_9CILI</name>
<organism evidence="1 2">
    <name type="scientific">Paramecium pentaurelia</name>
    <dbReference type="NCBI Taxonomy" id="43138"/>
    <lineage>
        <taxon>Eukaryota</taxon>
        <taxon>Sar</taxon>
        <taxon>Alveolata</taxon>
        <taxon>Ciliophora</taxon>
        <taxon>Intramacronucleata</taxon>
        <taxon>Oligohymenophorea</taxon>
        <taxon>Peniculida</taxon>
        <taxon>Parameciidae</taxon>
        <taxon>Paramecium</taxon>
    </lineage>
</organism>
<comment type="caution">
    <text evidence="1">The sequence shown here is derived from an EMBL/GenBank/DDBJ whole genome shotgun (WGS) entry which is preliminary data.</text>
</comment>
<accession>A0A8S1Y1Z9</accession>
<dbReference type="EMBL" id="CAJJDO010000147">
    <property type="protein sequence ID" value="CAD8207435.1"/>
    <property type="molecule type" value="Genomic_DNA"/>
</dbReference>